<name>A0A6N3FAG2_9CLOT</name>
<reference evidence="1" key="1">
    <citation type="submission" date="2019-11" db="EMBL/GenBank/DDBJ databases">
        <authorList>
            <person name="Feng L."/>
        </authorList>
    </citation>
    <scope>NUCLEOTIDE SEQUENCE</scope>
    <source>
        <strain evidence="1">CParaputrificumLFYP93</strain>
    </source>
</reference>
<dbReference type="AlphaFoldDB" id="A0A6N3FAG2"/>
<organism evidence="1">
    <name type="scientific">Clostridium paraputrificum</name>
    <dbReference type="NCBI Taxonomy" id="29363"/>
    <lineage>
        <taxon>Bacteria</taxon>
        <taxon>Bacillati</taxon>
        <taxon>Bacillota</taxon>
        <taxon>Clostridia</taxon>
        <taxon>Eubacteriales</taxon>
        <taxon>Clostridiaceae</taxon>
        <taxon>Clostridium</taxon>
    </lineage>
</organism>
<evidence type="ECO:0000313" key="1">
    <source>
        <dbReference type="EMBL" id="VYU48889.1"/>
    </source>
</evidence>
<accession>A0A6N3FAG2</accession>
<sequence>MEKDIIRQVKTVTPDLNKIIYCADLYKSGKVGLVKEEEMLGMFAYILLRGEIDKYPKELSKLAYIVNKAYGIDSYKMVRDAKLNSK</sequence>
<protein>
    <submittedName>
        <fullName evidence="1">Uncharacterized protein</fullName>
    </submittedName>
</protein>
<proteinExistence type="predicted"/>
<dbReference type="EMBL" id="CACRTV010000057">
    <property type="protein sequence ID" value="VYU48889.1"/>
    <property type="molecule type" value="Genomic_DNA"/>
</dbReference>
<gene>
    <name evidence="1" type="ORF">CPLFYP93_02458</name>
</gene>
<dbReference type="RefSeq" id="WP_156561822.1">
    <property type="nucleotide sequence ID" value="NZ_CACRTV010000057.1"/>
</dbReference>